<proteinExistence type="predicted"/>
<gene>
    <name evidence="2" type="ORF">H920_20551</name>
</gene>
<evidence type="ECO:0000313" key="2">
    <source>
        <dbReference type="EMBL" id="KFO18099.1"/>
    </source>
</evidence>
<keyword evidence="3" id="KW-1185">Reference proteome</keyword>
<accession>A0A091CI71</accession>
<reference evidence="2 3" key="1">
    <citation type="submission" date="2013-11" db="EMBL/GenBank/DDBJ databases">
        <title>The Damaraland mole rat (Fukomys damarensis) genome and evolution of African mole rats.</title>
        <authorList>
            <person name="Gladyshev V.N."/>
            <person name="Fang X."/>
        </authorList>
    </citation>
    <scope>NUCLEOTIDE SEQUENCE [LARGE SCALE GENOMIC DNA]</scope>
    <source>
        <tissue evidence="2">Liver</tissue>
    </source>
</reference>
<dbReference type="AlphaFoldDB" id="A0A091CI71"/>
<feature type="compositionally biased region" description="Basic and acidic residues" evidence="1">
    <location>
        <begin position="115"/>
        <end position="124"/>
    </location>
</feature>
<feature type="compositionally biased region" description="Polar residues" evidence="1">
    <location>
        <begin position="1"/>
        <end position="13"/>
    </location>
</feature>
<feature type="compositionally biased region" description="Basic and acidic residues" evidence="1">
    <location>
        <begin position="14"/>
        <end position="24"/>
    </location>
</feature>
<name>A0A091CI71_FUKDA</name>
<dbReference type="Proteomes" id="UP000028990">
    <property type="component" value="Unassembled WGS sequence"/>
</dbReference>
<feature type="region of interest" description="Disordered" evidence="1">
    <location>
        <begin position="1"/>
        <end position="58"/>
    </location>
</feature>
<sequence length="124" mass="13140">MAHGKQTSGSGSRSPEKCAKKSEQAQECTADLWQQPLSWVQGKGQRSQSSKERSASGTAFFLQESSSAPLNCAGNLYRTCSTQQLTSSGVTSVPEPPGGMAGFPSPRIAGKRKAKPSDHVDRVL</sequence>
<organism evidence="2 3">
    <name type="scientific">Fukomys damarensis</name>
    <name type="common">Damaraland mole rat</name>
    <name type="synonym">Cryptomys damarensis</name>
    <dbReference type="NCBI Taxonomy" id="885580"/>
    <lineage>
        <taxon>Eukaryota</taxon>
        <taxon>Metazoa</taxon>
        <taxon>Chordata</taxon>
        <taxon>Craniata</taxon>
        <taxon>Vertebrata</taxon>
        <taxon>Euteleostomi</taxon>
        <taxon>Mammalia</taxon>
        <taxon>Eutheria</taxon>
        <taxon>Euarchontoglires</taxon>
        <taxon>Glires</taxon>
        <taxon>Rodentia</taxon>
        <taxon>Hystricomorpha</taxon>
        <taxon>Bathyergidae</taxon>
        <taxon>Fukomys</taxon>
    </lineage>
</organism>
<feature type="region of interest" description="Disordered" evidence="1">
    <location>
        <begin position="87"/>
        <end position="124"/>
    </location>
</feature>
<evidence type="ECO:0000256" key="1">
    <source>
        <dbReference type="SAM" id="MobiDB-lite"/>
    </source>
</evidence>
<evidence type="ECO:0000313" key="3">
    <source>
        <dbReference type="Proteomes" id="UP000028990"/>
    </source>
</evidence>
<protein>
    <submittedName>
        <fullName evidence="2">Uncharacterized protein</fullName>
    </submittedName>
</protein>
<dbReference type="EMBL" id="KN125550">
    <property type="protein sequence ID" value="KFO18099.1"/>
    <property type="molecule type" value="Genomic_DNA"/>
</dbReference>